<keyword evidence="11" id="KW-1185">Reference proteome</keyword>
<dbReference type="HOGENOM" id="CLU_035750_2_0_11"/>
<dbReference type="PANTHER" id="PTHR32194:SF0">
    <property type="entry name" value="ATP-DEPENDENT PROTEASE SUBUNIT HSLV"/>
    <property type="match status" value="1"/>
</dbReference>
<dbReference type="CDD" id="cd01906">
    <property type="entry name" value="proteasome_protease_HslV"/>
    <property type="match status" value="1"/>
</dbReference>
<keyword evidence="3" id="KW-0645">Protease</keyword>
<dbReference type="RefSeq" id="WP_007469007.1">
    <property type="nucleotide sequence ID" value="NZ_KI391954.1"/>
</dbReference>
<dbReference type="EC" id="3.4.25.1" evidence="9"/>
<dbReference type="GO" id="GO:0005737">
    <property type="term" value="C:cytoplasm"/>
    <property type="evidence" value="ECO:0007669"/>
    <property type="project" value="TreeGrafter"/>
</dbReference>
<dbReference type="eggNOG" id="COG0638">
    <property type="taxonomic scope" value="Bacteria"/>
</dbReference>
<name>E5XPJ4_SEGRC</name>
<keyword evidence="2" id="KW-0963">Cytoplasm</keyword>
<organism evidence="10 11">
    <name type="scientific">Segniliparus rugosus (strain ATCC BAA-974 / DSM 45345 / CCUG 50838 / CIP 108380 / JCM 13579 / CDC 945)</name>
    <dbReference type="NCBI Taxonomy" id="679197"/>
    <lineage>
        <taxon>Bacteria</taxon>
        <taxon>Bacillati</taxon>
        <taxon>Actinomycetota</taxon>
        <taxon>Actinomycetes</taxon>
        <taxon>Mycobacteriales</taxon>
        <taxon>Segniliparaceae</taxon>
        <taxon>Segniliparus</taxon>
    </lineage>
</organism>
<dbReference type="InterPro" id="IPR029055">
    <property type="entry name" value="Ntn_hydrolases_N"/>
</dbReference>
<comment type="catalytic activity">
    <reaction evidence="1">
        <text>Cleavage of peptide bonds with very broad specificity.</text>
        <dbReference type="EC" id="3.4.25.1"/>
    </reaction>
</comment>
<evidence type="ECO:0000256" key="5">
    <source>
        <dbReference type="ARBA" id="ARBA00022801"/>
    </source>
</evidence>
<evidence type="ECO:0000256" key="6">
    <source>
        <dbReference type="ARBA" id="ARBA00022813"/>
    </source>
</evidence>
<dbReference type="AlphaFoldDB" id="E5XPJ4"/>
<evidence type="ECO:0000256" key="8">
    <source>
        <dbReference type="ARBA" id="ARBA00023145"/>
    </source>
</evidence>
<sequence>MSRRLPETEAFSVFSQPQLSSSFTEHLRANAPHLLPFREDRAVEFPVAGAGSLPHGTTIVALTYAGGVLIAGDRRATSGNLISHDEMQKVYLTDEYSAAGIAGTVAIAFELVRLFAVELEHYEKVEGVALTFSGKANRLAAMVRGNLEAAMQGLAAVPLLVGLDPDDAEPKGRIVSYDAAGGRFEEQSGYHSIGSGGLFARSTLKRLHDPQADRTAALRAAVEALADAGEEDSATAGPNFVKRVWPTAIRIEASGGEEVPEAEIGEVAEAVLEARRRQS</sequence>
<reference evidence="10 11" key="1">
    <citation type="journal article" date="2011" name="Stand. Genomic Sci.">
        <title>High quality draft genome sequence of Segniliparus rugosus CDC 945(T)= (ATCC BAA-974(T)).</title>
        <authorList>
            <person name="Earl A.M."/>
            <person name="Desjardins C.A."/>
            <person name="Fitzgerald M.G."/>
            <person name="Arachchi H.M."/>
            <person name="Zeng Q."/>
            <person name="Mehta T."/>
            <person name="Griggs A."/>
            <person name="Birren B.W."/>
            <person name="Toney N.C."/>
            <person name="Carr J."/>
            <person name="Posey J."/>
            <person name="Butler W.R."/>
        </authorList>
    </citation>
    <scope>NUCLEOTIDE SEQUENCE [LARGE SCALE GENOMIC DNA]</scope>
    <source>
        <strain evidence="11">ATCC BAA-974 / DSM 45345 / CCUG 50838 / CIP 108380 / JCM 13579 / CDC 945</strain>
    </source>
</reference>
<evidence type="ECO:0000313" key="10">
    <source>
        <dbReference type="EMBL" id="EFV13733.1"/>
    </source>
</evidence>
<keyword evidence="5" id="KW-0378">Hydrolase</keyword>
<dbReference type="NCBIfam" id="TIGR03690">
    <property type="entry name" value="20S_bact_beta"/>
    <property type="match status" value="1"/>
</dbReference>
<evidence type="ECO:0000256" key="7">
    <source>
        <dbReference type="ARBA" id="ARBA00022942"/>
    </source>
</evidence>
<keyword evidence="7 10" id="KW-0647">Proteasome</keyword>
<dbReference type="Gene3D" id="3.60.20.10">
    <property type="entry name" value="Glutamine Phosphoribosylpyrophosphate, subunit 1, domain 1"/>
    <property type="match status" value="1"/>
</dbReference>
<keyword evidence="4" id="KW-0888">Threonine protease</keyword>
<evidence type="ECO:0000256" key="2">
    <source>
        <dbReference type="ARBA" id="ARBA00022490"/>
    </source>
</evidence>
<keyword evidence="6" id="KW-0068">Autocatalytic cleavage</keyword>
<evidence type="ECO:0000313" key="11">
    <source>
        <dbReference type="Proteomes" id="UP000004816"/>
    </source>
</evidence>
<evidence type="ECO:0000256" key="1">
    <source>
        <dbReference type="ARBA" id="ARBA00001198"/>
    </source>
</evidence>
<dbReference type="OrthoDB" id="5174038at2"/>
<keyword evidence="8" id="KW-0865">Zymogen</keyword>
<gene>
    <name evidence="10" type="ORF">HMPREF9336_01416</name>
</gene>
<evidence type="ECO:0000256" key="4">
    <source>
        <dbReference type="ARBA" id="ARBA00022698"/>
    </source>
</evidence>
<dbReference type="PROSITE" id="PS51476">
    <property type="entry name" value="PROTEASOME_BETA_2"/>
    <property type="match status" value="1"/>
</dbReference>
<proteinExistence type="predicted"/>
<comment type="caution">
    <text evidence="10">The sequence shown here is derived from an EMBL/GenBank/DDBJ whole genome shotgun (WGS) entry which is preliminary data.</text>
</comment>
<protein>
    <recommendedName>
        <fullName evidence="9">Proteasome subunit beta</fullName>
        <ecNumber evidence="9">3.4.25.1</ecNumber>
    </recommendedName>
</protein>
<dbReference type="Proteomes" id="UP000004816">
    <property type="component" value="Unassembled WGS sequence"/>
</dbReference>
<evidence type="ECO:0000256" key="3">
    <source>
        <dbReference type="ARBA" id="ARBA00022670"/>
    </source>
</evidence>
<dbReference type="InterPro" id="IPR023333">
    <property type="entry name" value="Proteasome_suB-type"/>
</dbReference>
<dbReference type="EMBL" id="ACZI02000003">
    <property type="protein sequence ID" value="EFV13733.1"/>
    <property type="molecule type" value="Genomic_DNA"/>
</dbReference>
<dbReference type="PANTHER" id="PTHR32194">
    <property type="entry name" value="METALLOPROTEASE TLDD"/>
    <property type="match status" value="1"/>
</dbReference>
<dbReference type="STRING" id="679197.HMPREF9336_01416"/>
<dbReference type="InterPro" id="IPR001353">
    <property type="entry name" value="Proteasome_sua/b"/>
</dbReference>
<dbReference type="Pfam" id="PF00227">
    <property type="entry name" value="Proteasome"/>
    <property type="match status" value="1"/>
</dbReference>
<dbReference type="InterPro" id="IPR022483">
    <property type="entry name" value="PSB_actinobac"/>
</dbReference>
<dbReference type="MEROPS" id="T01.005"/>
<dbReference type="GO" id="GO:0004298">
    <property type="term" value="F:threonine-type endopeptidase activity"/>
    <property type="evidence" value="ECO:0007669"/>
    <property type="project" value="UniProtKB-UniRule"/>
</dbReference>
<dbReference type="GO" id="GO:0005839">
    <property type="term" value="C:proteasome core complex"/>
    <property type="evidence" value="ECO:0007669"/>
    <property type="project" value="UniProtKB-UniRule"/>
</dbReference>
<evidence type="ECO:0000256" key="9">
    <source>
        <dbReference type="NCBIfam" id="TIGR03690"/>
    </source>
</evidence>
<dbReference type="GO" id="GO:0010498">
    <property type="term" value="P:proteasomal protein catabolic process"/>
    <property type="evidence" value="ECO:0007669"/>
    <property type="project" value="UniProtKB-UniRule"/>
</dbReference>
<dbReference type="SUPFAM" id="SSF56235">
    <property type="entry name" value="N-terminal nucleophile aminohydrolases (Ntn hydrolases)"/>
    <property type="match status" value="1"/>
</dbReference>
<accession>E5XPJ4</accession>